<dbReference type="PANTHER" id="PTHR22115">
    <property type="entry name" value="C3ORF6 PROTEIN-RELATED"/>
    <property type="match status" value="1"/>
</dbReference>
<protein>
    <submittedName>
        <fullName evidence="5">CCDC50_N domain-containing protein</fullName>
    </submittedName>
</protein>
<evidence type="ECO:0000313" key="4">
    <source>
        <dbReference type="Proteomes" id="UP000036681"/>
    </source>
</evidence>
<evidence type="ECO:0000313" key="5">
    <source>
        <dbReference type="WBParaSite" id="ALUE_0000930101-mRNA-1"/>
    </source>
</evidence>
<proteinExistence type="predicted"/>
<evidence type="ECO:0000256" key="2">
    <source>
        <dbReference type="SAM" id="Coils"/>
    </source>
</evidence>
<keyword evidence="1 2" id="KW-0175">Coiled coil</keyword>
<feature type="domain" description="Coiled-coil" evidence="3">
    <location>
        <begin position="6"/>
        <end position="124"/>
    </location>
</feature>
<dbReference type="InterPro" id="IPR039303">
    <property type="entry name" value="CCDC50"/>
</dbReference>
<dbReference type="AlphaFoldDB" id="A0A0M3HZV1"/>
<organism evidence="4 5">
    <name type="scientific">Ascaris lumbricoides</name>
    <name type="common">Giant roundworm</name>
    <dbReference type="NCBI Taxonomy" id="6252"/>
    <lineage>
        <taxon>Eukaryota</taxon>
        <taxon>Metazoa</taxon>
        <taxon>Ecdysozoa</taxon>
        <taxon>Nematoda</taxon>
        <taxon>Chromadorea</taxon>
        <taxon>Rhabditida</taxon>
        <taxon>Spirurina</taxon>
        <taxon>Ascaridomorpha</taxon>
        <taxon>Ascaridoidea</taxon>
        <taxon>Ascarididae</taxon>
        <taxon>Ascaris</taxon>
    </lineage>
</organism>
<dbReference type="PANTHER" id="PTHR22115:SF4">
    <property type="entry name" value="COILED-COIL DOMAIN-CONTAINING PROTEIN"/>
    <property type="match status" value="1"/>
</dbReference>
<feature type="coiled-coil region" evidence="2">
    <location>
        <begin position="87"/>
        <end position="149"/>
    </location>
</feature>
<evidence type="ECO:0000259" key="3">
    <source>
        <dbReference type="Pfam" id="PF15295"/>
    </source>
</evidence>
<reference evidence="5" key="1">
    <citation type="submission" date="2017-02" db="UniProtKB">
        <authorList>
            <consortium name="WormBaseParasite"/>
        </authorList>
    </citation>
    <scope>IDENTIFICATION</scope>
</reference>
<accession>A0A0M3HZV1</accession>
<dbReference type="Pfam" id="PF15295">
    <property type="entry name" value="CCDC50_N"/>
    <property type="match status" value="1"/>
</dbReference>
<evidence type="ECO:0000256" key="1">
    <source>
        <dbReference type="ARBA" id="ARBA00023054"/>
    </source>
</evidence>
<dbReference type="WBParaSite" id="ALUE_0000930101-mRNA-1">
    <property type="protein sequence ID" value="ALUE_0000930101-mRNA-1"/>
    <property type="gene ID" value="ALUE_0000930101"/>
</dbReference>
<sequence>MHTTATEHIEPVHKVASRLRSYEDFNMAQRLQDEEFGRHYALNRMERRRMGIDLRKSLREQAIEDRIAAECRAQQNNCIAEIDEAIAHRLQLEFEREEALKKESQARLDAELARRLQLDEEIQRQEKARERLEAEDERLARQLQQQLNGSQHRGGIRSTESSSKKVLPLLASVTPKIRIGSWVSSKRRSNSERNASMDPQWCDRIDERSQNELVSSDRVCCASMVDR</sequence>
<dbReference type="Proteomes" id="UP000036681">
    <property type="component" value="Unplaced"/>
</dbReference>
<dbReference type="InterPro" id="IPR029311">
    <property type="entry name" value="CCDC50_N"/>
</dbReference>
<keyword evidence="4" id="KW-1185">Reference proteome</keyword>
<name>A0A0M3HZV1_ASCLU</name>